<feature type="transmembrane region" description="Helical" evidence="1">
    <location>
        <begin position="28"/>
        <end position="46"/>
    </location>
</feature>
<evidence type="ECO:0000313" key="3">
    <source>
        <dbReference type="Proteomes" id="UP000430146"/>
    </source>
</evidence>
<keyword evidence="1" id="KW-1133">Transmembrane helix</keyword>
<sequence length="61" mass="7294">MNWLLINTVMLILSCLMAGRAYSHRRFAWMGIWVGFAVMWAIWLAMRVFSLVVRWEVVVYQ</sequence>
<keyword evidence="1" id="KW-0472">Membrane</keyword>
<keyword evidence="1" id="KW-0812">Transmembrane</keyword>
<accession>A0A5S9R5N6</accession>
<gene>
    <name evidence="2" type="ORF">AELLOGFF_05496</name>
</gene>
<protein>
    <submittedName>
        <fullName evidence="2">Uncharacterized protein</fullName>
    </submittedName>
</protein>
<dbReference type="AlphaFoldDB" id="A0A5S9R5N6"/>
<reference evidence="2 3" key="1">
    <citation type="submission" date="2019-11" db="EMBL/GenBank/DDBJ databases">
        <authorList>
            <person name="Holert J."/>
        </authorList>
    </citation>
    <scope>NUCLEOTIDE SEQUENCE [LARGE SCALE GENOMIC DNA]</scope>
    <source>
        <strain evidence="2">BC8_1</strain>
    </source>
</reference>
<dbReference type="EMBL" id="CACSIP010000035">
    <property type="protein sequence ID" value="CAA0129270.1"/>
    <property type="molecule type" value="Genomic_DNA"/>
</dbReference>
<name>A0A5S9R5N6_MYCVN</name>
<evidence type="ECO:0000313" key="2">
    <source>
        <dbReference type="EMBL" id="CAA0129270.1"/>
    </source>
</evidence>
<evidence type="ECO:0000256" key="1">
    <source>
        <dbReference type="SAM" id="Phobius"/>
    </source>
</evidence>
<dbReference type="RefSeq" id="WP_159233471.1">
    <property type="nucleotide sequence ID" value="NZ_CACSIP010000035.1"/>
</dbReference>
<organism evidence="2 3">
    <name type="scientific">Mycolicibacterium vanbaalenii</name>
    <name type="common">Mycobacterium vanbaalenii</name>
    <dbReference type="NCBI Taxonomy" id="110539"/>
    <lineage>
        <taxon>Bacteria</taxon>
        <taxon>Bacillati</taxon>
        <taxon>Actinomycetota</taxon>
        <taxon>Actinomycetes</taxon>
        <taxon>Mycobacteriales</taxon>
        <taxon>Mycobacteriaceae</taxon>
        <taxon>Mycolicibacterium</taxon>
    </lineage>
</organism>
<keyword evidence="3" id="KW-1185">Reference proteome</keyword>
<dbReference type="Proteomes" id="UP000430146">
    <property type="component" value="Unassembled WGS sequence"/>
</dbReference>
<proteinExistence type="predicted"/>